<protein>
    <submittedName>
        <fullName evidence="1">Uncharacterized protein</fullName>
    </submittedName>
</protein>
<comment type="caution">
    <text evidence="1">The sequence shown here is derived from an EMBL/GenBank/DDBJ whole genome shotgun (WGS) entry which is preliminary data.</text>
</comment>
<dbReference type="AlphaFoldDB" id="A0A7Y9WTI5"/>
<evidence type="ECO:0000313" key="1">
    <source>
        <dbReference type="EMBL" id="NYH26248.1"/>
    </source>
</evidence>
<keyword evidence="2" id="KW-1185">Reference proteome</keyword>
<sequence length="252" mass="27370">MSQINKDAAWLKYADKLYDFAQSVLAGSSIPISPQGAADPKVLAATLLVRTTSNFKGAMVLAREGLVVESRTLVRCCFENLFWLGNLLKEGDKFVKEMGADDAKSMHKRLTFILDKQLSSTDATENRLRGVAQNISEQWPKAKILNPKEVAQASVIKAGYLIYSQLSADSAHPSLTSLKRYVAHDQSTGERGIDVSPIPPAEEVARTVNWGCMALLGACVAFNQIVGQAVAARLLNNIADEFDAVKSKTGIE</sequence>
<name>A0A7Y9WTI5_9BURK</name>
<dbReference type="InterPro" id="IPR043733">
    <property type="entry name" value="DUF5677"/>
</dbReference>
<dbReference type="RefSeq" id="WP_179745904.1">
    <property type="nucleotide sequence ID" value="NZ_JACCAS010000002.1"/>
</dbReference>
<evidence type="ECO:0000313" key="2">
    <source>
        <dbReference type="Proteomes" id="UP000540929"/>
    </source>
</evidence>
<organism evidence="1 2">
    <name type="scientific">Paraburkholderia bryophila</name>
    <dbReference type="NCBI Taxonomy" id="420952"/>
    <lineage>
        <taxon>Bacteria</taxon>
        <taxon>Pseudomonadati</taxon>
        <taxon>Pseudomonadota</taxon>
        <taxon>Betaproteobacteria</taxon>
        <taxon>Burkholderiales</taxon>
        <taxon>Burkholderiaceae</taxon>
        <taxon>Paraburkholderia</taxon>
    </lineage>
</organism>
<dbReference type="Pfam" id="PF18928">
    <property type="entry name" value="DUF5677"/>
    <property type="match status" value="1"/>
</dbReference>
<dbReference type="Proteomes" id="UP000540929">
    <property type="component" value="Unassembled WGS sequence"/>
</dbReference>
<proteinExistence type="predicted"/>
<gene>
    <name evidence="1" type="ORF">GGD40_005819</name>
</gene>
<reference evidence="1 2" key="1">
    <citation type="submission" date="2020-07" db="EMBL/GenBank/DDBJ databases">
        <title>Exploring microbial biodiversity for novel pathways involved in the catabolism of aromatic compounds derived from lignin.</title>
        <authorList>
            <person name="Elkins J."/>
        </authorList>
    </citation>
    <scope>NUCLEOTIDE SEQUENCE [LARGE SCALE GENOMIC DNA]</scope>
    <source>
        <strain evidence="1 2">H2C3C</strain>
    </source>
</reference>
<accession>A0A7Y9WTI5</accession>
<dbReference type="EMBL" id="JACCAS010000002">
    <property type="protein sequence ID" value="NYH26248.1"/>
    <property type="molecule type" value="Genomic_DNA"/>
</dbReference>